<comment type="caution">
    <text evidence="1">The sequence shown here is derived from an EMBL/GenBank/DDBJ whole genome shotgun (WGS) entry which is preliminary data.</text>
</comment>
<dbReference type="AlphaFoldDB" id="A0A0V1LUF1"/>
<gene>
    <name evidence="1" type="ORF">T02_15523</name>
</gene>
<protein>
    <submittedName>
        <fullName evidence="1">Uncharacterized protein</fullName>
    </submittedName>
</protein>
<name>A0A0V1LUF1_9BILA</name>
<organism evidence="1 2">
    <name type="scientific">Trichinella nativa</name>
    <dbReference type="NCBI Taxonomy" id="6335"/>
    <lineage>
        <taxon>Eukaryota</taxon>
        <taxon>Metazoa</taxon>
        <taxon>Ecdysozoa</taxon>
        <taxon>Nematoda</taxon>
        <taxon>Enoplea</taxon>
        <taxon>Dorylaimia</taxon>
        <taxon>Trichinellida</taxon>
        <taxon>Trichinellidae</taxon>
        <taxon>Trichinella</taxon>
    </lineage>
</organism>
<evidence type="ECO:0000313" key="2">
    <source>
        <dbReference type="Proteomes" id="UP000054721"/>
    </source>
</evidence>
<dbReference type="OrthoDB" id="5919080at2759"/>
<sequence>LLSQLLSCCQVGSFAPVTVWCFCHKRTIWLTGCVEGQLSDNSSIVVVAVVVVDVVLLKAKEKKKSIGKKAERRSLLLPILILKQTDQNRPRIGSSSGQRLCRWPAPSNDEKPLLKRSSSTYIRSRNDHFPLGIDKRFWRFSSCQLCRSTISCSAR</sequence>
<accession>A0A0V1LUF1</accession>
<keyword evidence="2" id="KW-1185">Reference proteome</keyword>
<feature type="non-terminal residue" evidence="1">
    <location>
        <position position="1"/>
    </location>
</feature>
<dbReference type="EMBL" id="JYDW01000002">
    <property type="protein sequence ID" value="KRZ63162.1"/>
    <property type="molecule type" value="Genomic_DNA"/>
</dbReference>
<dbReference type="Proteomes" id="UP000054721">
    <property type="component" value="Unassembled WGS sequence"/>
</dbReference>
<evidence type="ECO:0000313" key="1">
    <source>
        <dbReference type="EMBL" id="KRZ63162.1"/>
    </source>
</evidence>
<proteinExistence type="predicted"/>
<reference evidence="1 2" key="1">
    <citation type="submission" date="2015-05" db="EMBL/GenBank/DDBJ databases">
        <title>Evolution of Trichinella species and genotypes.</title>
        <authorList>
            <person name="Korhonen P.K."/>
            <person name="Edoardo P."/>
            <person name="Giuseppe L.R."/>
            <person name="Gasser R.B."/>
        </authorList>
    </citation>
    <scope>NUCLEOTIDE SEQUENCE [LARGE SCALE GENOMIC DNA]</scope>
    <source>
        <strain evidence="1">ISS10</strain>
    </source>
</reference>